<feature type="domain" description="SLH" evidence="2">
    <location>
        <begin position="174"/>
        <end position="237"/>
    </location>
</feature>
<feature type="domain" description="SLH" evidence="2">
    <location>
        <begin position="101"/>
        <end position="170"/>
    </location>
</feature>
<gene>
    <name evidence="3" type="ORF">A2V81_04360</name>
</gene>
<feature type="signal peptide" evidence="1">
    <location>
        <begin position="1"/>
        <end position="27"/>
    </location>
</feature>
<keyword evidence="1" id="KW-0732">Signal</keyword>
<reference evidence="3 4" key="1">
    <citation type="journal article" date="2016" name="Nat. Commun.">
        <title>Thousands of microbial genomes shed light on interconnected biogeochemical processes in an aquifer system.</title>
        <authorList>
            <person name="Anantharaman K."/>
            <person name="Brown C.T."/>
            <person name="Hug L.A."/>
            <person name="Sharon I."/>
            <person name="Castelle C.J."/>
            <person name="Probst A.J."/>
            <person name="Thomas B.C."/>
            <person name="Singh A."/>
            <person name="Wilkins M.J."/>
            <person name="Karaoz U."/>
            <person name="Brodie E.L."/>
            <person name="Williams K.H."/>
            <person name="Hubbard S.S."/>
            <person name="Banfield J.F."/>
        </authorList>
    </citation>
    <scope>NUCLEOTIDE SEQUENCE [LARGE SCALE GENOMIC DNA]</scope>
</reference>
<dbReference type="SUPFAM" id="SSF49373">
    <property type="entry name" value="Invasin/intimin cell-adhesion fragments"/>
    <property type="match status" value="1"/>
</dbReference>
<dbReference type="STRING" id="1817814.A2V81_04360"/>
<dbReference type="PROSITE" id="PS51272">
    <property type="entry name" value="SLH"/>
    <property type="match status" value="3"/>
</dbReference>
<dbReference type="Gene3D" id="2.60.40.10">
    <property type="entry name" value="Immunoglobulins"/>
    <property type="match status" value="1"/>
</dbReference>
<dbReference type="EMBL" id="MEWR01000019">
    <property type="protein sequence ID" value="OGC81778.1"/>
    <property type="molecule type" value="Genomic_DNA"/>
</dbReference>
<dbReference type="InterPro" id="IPR013783">
    <property type="entry name" value="Ig-like_fold"/>
</dbReference>
<accession>A0A1F4XJH9</accession>
<dbReference type="Pfam" id="PF09134">
    <property type="entry name" value="Invasin_D3"/>
    <property type="match status" value="1"/>
</dbReference>
<evidence type="ECO:0000259" key="2">
    <source>
        <dbReference type="PROSITE" id="PS51272"/>
    </source>
</evidence>
<dbReference type="InterPro" id="IPR001119">
    <property type="entry name" value="SLH_dom"/>
</dbReference>
<evidence type="ECO:0000256" key="1">
    <source>
        <dbReference type="SAM" id="SignalP"/>
    </source>
</evidence>
<dbReference type="Proteomes" id="UP000177614">
    <property type="component" value="Unassembled WGS sequence"/>
</dbReference>
<feature type="chain" id="PRO_5009515353" description="SLH domain-containing protein" evidence="1">
    <location>
        <begin position="28"/>
        <end position="751"/>
    </location>
</feature>
<dbReference type="Pfam" id="PF00395">
    <property type="entry name" value="SLH"/>
    <property type="match status" value="2"/>
</dbReference>
<evidence type="ECO:0000313" key="4">
    <source>
        <dbReference type="Proteomes" id="UP000177614"/>
    </source>
</evidence>
<name>A0A1F4XJH9_9BACT</name>
<dbReference type="InterPro" id="IPR015217">
    <property type="entry name" value="Invasin_dom_3"/>
</dbReference>
<comment type="caution">
    <text evidence="3">The sequence shown here is derived from an EMBL/GenBank/DDBJ whole genome shotgun (WGS) entry which is preliminary data.</text>
</comment>
<dbReference type="AlphaFoldDB" id="A0A1F4XJH9"/>
<proteinExistence type="predicted"/>
<organism evidence="3 4">
    <name type="scientific">Candidatus Abawacabacteria bacterium RBG_16_42_10</name>
    <dbReference type="NCBI Taxonomy" id="1817814"/>
    <lineage>
        <taxon>Bacteria</taxon>
        <taxon>Candidatus Abawacaibacteriota</taxon>
    </lineage>
</organism>
<evidence type="ECO:0000313" key="3">
    <source>
        <dbReference type="EMBL" id="OGC81778.1"/>
    </source>
</evidence>
<dbReference type="InterPro" id="IPR008964">
    <property type="entry name" value="Invasin/intimin_cell_adhesion"/>
</dbReference>
<protein>
    <recommendedName>
        <fullName evidence="2">SLH domain-containing protein</fullName>
    </recommendedName>
</protein>
<sequence>MTKFRKIVALIASVSMMIGVLPQVAFAGAFSDVPDTNEFATYINDLYNQGVVSGVGSTGMYMPLRDVSRGEMMKMVMNSLRVCGAGMPNLEDLLNVPLLPGAPHFEDVPVGSSFYEFVEQAYAMGIVQGRRAPAEGMQGLFGVDASVLRQEAMKMAINGCRKIKPDVFVMDLTGGPSFDDVSASSEFYDFIQTAYNLGIVNGYGNSRFGPMDPMRRDQMAKVVSNMLKVCREGKPLSVGVPAQILVESSDPKIKNDGTSTSTITCTVVDRNGNRVGDWTDPFTFTTDLGTLRVVGSSEPASSTKSVSSDKGRAQISLISSTTEGMATVNCKTKDFTGMTKVEFTSSAPGIRNGFGSSQISGIGELSIRITDDHIVASREVRPTGANIAPVGPHTVWPVNGFATVEAFMYDDEGDPTCGDELLFNIKEGNANLVEGNNVDAGSSPPVPGTFFVGTPTRSLLVPGDDPECVNGRYVVYVQILTDQNAGDVVIQVTNLDVSPSLITEATLTIDLVRLEAKVYDNDILTRNSTQISAAPTSGDAATSQNIAPVLIKTLDEHNEPFLTSDSLFPFGPFFMDEIECRFVGGPTTSALLEGQDGTPSAGPEVADYIDGSAGLYVLNVIAGANEGTLEVECRDIDAIGRPAVRFTVGVHAPEVELFVSSREVAEGQVSAIFARVLDGNKPVTGEELRLQIEGGDGTLDTYDGGSFDATDASSTFVRMDHICYDGGDSGPPVPAPGFPNLLLDLGGAGAG</sequence>
<feature type="domain" description="SLH" evidence="2">
    <location>
        <begin position="26"/>
        <end position="90"/>
    </location>
</feature>